<gene>
    <name evidence="1" type="ORF">HGP31_11515</name>
</gene>
<accession>A0AAE7DDL2</accession>
<protein>
    <submittedName>
        <fullName evidence="1">Uncharacterized protein</fullName>
    </submittedName>
</protein>
<proteinExistence type="predicted"/>
<dbReference type="GeneID" id="72194211"/>
<name>A0AAE7DDL2_9PSED</name>
<organism evidence="1 2">
    <name type="scientific">Pseudomonas umsongensis</name>
    <dbReference type="NCBI Taxonomy" id="198618"/>
    <lineage>
        <taxon>Bacteria</taxon>
        <taxon>Pseudomonadati</taxon>
        <taxon>Pseudomonadota</taxon>
        <taxon>Gammaproteobacteria</taxon>
        <taxon>Pseudomonadales</taxon>
        <taxon>Pseudomonadaceae</taxon>
        <taxon>Pseudomonas</taxon>
    </lineage>
</organism>
<evidence type="ECO:0000313" key="1">
    <source>
        <dbReference type="EMBL" id="QJC78912.1"/>
    </source>
</evidence>
<sequence length="254" mass="29135">MKLKKACPFCSKSHPDIHFTKEHILRDKFNSLFPETPSHITWENKTRRSDGGFNIKPIVIPHGPFDSTVNSVCNECNAGWMNTLENHAESSLVELFYARRNFPSDDNLETLAFWAAKTAAVNALKHRDNLPGFPIDHYAIMKTQLKPPPLTYVWYCHTAFNQNTYFRYYRAGLPGKPESSFHITTINIGHALFSIIGSSTHEMNEELMPEIELRDRLYGRVWPEGARHSRPAVTIQDKSHLIKIGELISSHYLL</sequence>
<dbReference type="Proteomes" id="UP000501367">
    <property type="component" value="Chromosome"/>
</dbReference>
<reference evidence="1 2" key="1">
    <citation type="submission" date="2020-04" db="EMBL/GenBank/DDBJ databases">
        <authorList>
            <person name="Yao Y."/>
            <person name="He Z."/>
        </authorList>
    </citation>
    <scope>NUCLEOTIDE SEQUENCE [LARGE SCALE GENOMIC DNA]</scope>
    <source>
        <strain evidence="1 2">CY-1</strain>
    </source>
</reference>
<dbReference type="AlphaFoldDB" id="A0AAE7DDL2"/>
<dbReference type="KEGG" id="pum:HGP31_11515"/>
<dbReference type="RefSeq" id="WP_168757737.1">
    <property type="nucleotide sequence ID" value="NZ_CP051487.1"/>
</dbReference>
<evidence type="ECO:0000313" key="2">
    <source>
        <dbReference type="Proteomes" id="UP000501367"/>
    </source>
</evidence>
<dbReference type="EMBL" id="CP051487">
    <property type="protein sequence ID" value="QJC78912.1"/>
    <property type="molecule type" value="Genomic_DNA"/>
</dbReference>